<protein>
    <submittedName>
        <fullName evidence="2">Uncharacterized protein</fullName>
    </submittedName>
</protein>
<dbReference type="OrthoDB" id="2393824at2759"/>
<keyword evidence="3" id="KW-1185">Reference proteome</keyword>
<name>A0A2H3CQ60_ARMGA</name>
<organism evidence="2 3">
    <name type="scientific">Armillaria gallica</name>
    <name type="common">Bulbous honey fungus</name>
    <name type="synonym">Armillaria bulbosa</name>
    <dbReference type="NCBI Taxonomy" id="47427"/>
    <lineage>
        <taxon>Eukaryota</taxon>
        <taxon>Fungi</taxon>
        <taxon>Dikarya</taxon>
        <taxon>Basidiomycota</taxon>
        <taxon>Agaricomycotina</taxon>
        <taxon>Agaricomycetes</taxon>
        <taxon>Agaricomycetidae</taxon>
        <taxon>Agaricales</taxon>
        <taxon>Marasmiineae</taxon>
        <taxon>Physalacriaceae</taxon>
        <taxon>Armillaria</taxon>
    </lineage>
</organism>
<reference evidence="3" key="1">
    <citation type="journal article" date="2017" name="Nat. Ecol. Evol.">
        <title>Genome expansion and lineage-specific genetic innovations in the forest pathogenic fungi Armillaria.</title>
        <authorList>
            <person name="Sipos G."/>
            <person name="Prasanna A.N."/>
            <person name="Walter M.C."/>
            <person name="O'Connor E."/>
            <person name="Balint B."/>
            <person name="Krizsan K."/>
            <person name="Kiss B."/>
            <person name="Hess J."/>
            <person name="Varga T."/>
            <person name="Slot J."/>
            <person name="Riley R."/>
            <person name="Boka B."/>
            <person name="Rigling D."/>
            <person name="Barry K."/>
            <person name="Lee J."/>
            <person name="Mihaltcheva S."/>
            <person name="LaButti K."/>
            <person name="Lipzen A."/>
            <person name="Waldron R."/>
            <person name="Moloney N.M."/>
            <person name="Sperisen C."/>
            <person name="Kredics L."/>
            <person name="Vagvoelgyi C."/>
            <person name="Patrignani A."/>
            <person name="Fitzpatrick D."/>
            <person name="Nagy I."/>
            <person name="Doyle S."/>
            <person name="Anderson J.B."/>
            <person name="Grigoriev I.V."/>
            <person name="Gueldener U."/>
            <person name="Muensterkoetter M."/>
            <person name="Nagy L.G."/>
        </authorList>
    </citation>
    <scope>NUCLEOTIDE SEQUENCE [LARGE SCALE GENOMIC DNA]</scope>
    <source>
        <strain evidence="3">Ar21-2</strain>
    </source>
</reference>
<dbReference type="Proteomes" id="UP000217790">
    <property type="component" value="Unassembled WGS sequence"/>
</dbReference>
<feature type="region of interest" description="Disordered" evidence="1">
    <location>
        <begin position="799"/>
        <end position="821"/>
    </location>
</feature>
<evidence type="ECO:0000313" key="3">
    <source>
        <dbReference type="Proteomes" id="UP000217790"/>
    </source>
</evidence>
<gene>
    <name evidence="2" type="ORF">ARMGADRAFT_1170357</name>
</gene>
<sequence length="886" mass="99369">MVRFTVSHMGAELSNGNSFKADLRFPTDAQSADVLSSRAESVISTFSAILRDYARGALDYQFSPRHEGKSLHANVHNSSAERVHLLLSGLGDLEKGSLTDWRRIYKSDEPDCSFFTTYIIDLPGYGKTRLQFEGILEFFVIYFSCSKEELTWATGSGDVAWALKTISQLSIFDDDKDAAAKRTFYMLLYSRLTILHHFLDHLFNMNVTPLDARRRILLLQACPPSSSDSPNADIFLELIKIARDSSTEVLESQTKLALQACNNIVAELLKSKGSSDCPKFHVIIDEAQAATQQPWLYEDPDSELQATEPLGGGQPALVPFLLLVIAVIDPRAIIGAGSGFSVEQLNRVQHYTVSTLSSEGTRASYTTSRTWADGSDRNGKELLRNWVLDQLPEVAEVEELLDRIEKWLFPRPRLVASLLEMYMQAEKQLGDRTKIPYHKILSEAFKNATGFEPMDGISLEIMEGPVPPIQRRPSAKSGDGLTFEHNTAQLLNRFERYGLDKDTNLLQLSTRILYRYMLSSEDTQTVPEHSDALKLIDLGITPLPFLPAQMSEHFKFNITQSVAMTEPYGSLSYMALLSSLKADIFKTHMMSPLLDASQTGDKGALFEKLTLLVLMENLGKIDGSGRRLTDVIRFKEPAPIWATQKYRLIALVKSRSNASTFKRVPVAWNAGASPRLGYKANKPEDFYRWLLNSEGVPFVFPDTHHGADGFTLLENMETRDLAFLAVQNKVGEKVSFIDAKISLQKTYKMAGEHTEQNYMRKAWPTLISDMEAAEEAIIDHVKSEVLTTTVKDMTCMQKKTRSGNKAVKKEEKLDKKAKMTGTPRRLTPTVIHVVATIHDDQQFQTALDQEKSSNLGVLRLNVIQAYDSTILGLLRSKTYSQLAWIS</sequence>
<evidence type="ECO:0000313" key="2">
    <source>
        <dbReference type="EMBL" id="PBK84000.1"/>
    </source>
</evidence>
<proteinExistence type="predicted"/>
<evidence type="ECO:0000256" key="1">
    <source>
        <dbReference type="SAM" id="MobiDB-lite"/>
    </source>
</evidence>
<dbReference type="EMBL" id="KZ293702">
    <property type="protein sequence ID" value="PBK84000.1"/>
    <property type="molecule type" value="Genomic_DNA"/>
</dbReference>
<dbReference type="InParanoid" id="A0A2H3CQ60"/>
<dbReference type="AlphaFoldDB" id="A0A2H3CQ60"/>
<accession>A0A2H3CQ60</accession>
<feature type="compositionally biased region" description="Basic and acidic residues" evidence="1">
    <location>
        <begin position="807"/>
        <end position="817"/>
    </location>
</feature>